<gene>
    <name evidence="2" type="ORF">SAMN02745217_01285</name>
</gene>
<evidence type="ECO:0000313" key="2">
    <source>
        <dbReference type="EMBL" id="SHO46779.1"/>
    </source>
</evidence>
<sequence length="159" mass="18793">MKNVEIRSFNVAYMEYFVIMFTRYFRDDFKIEITDKKINESCTRIADFSLSGISTLDFLIVDEKPVGFIYYQIDTPQSNWCEREGWGFIREIYIDPVLRKYGLGARLILHAEEMLYSRGTKNIYLTSDNNATFWESLGYRNANEVSTINHDPIYEKNKS</sequence>
<dbReference type="OrthoDB" id="9807329at2"/>
<keyword evidence="2" id="KW-0808">Transferase</keyword>
<dbReference type="RefSeq" id="WP_073588036.1">
    <property type="nucleotide sequence ID" value="NZ_FRFD01000004.1"/>
</dbReference>
<dbReference type="Pfam" id="PF00583">
    <property type="entry name" value="Acetyltransf_1"/>
    <property type="match status" value="1"/>
</dbReference>
<dbReference type="AlphaFoldDB" id="A0A1M7Y3X6"/>
<dbReference type="CDD" id="cd04301">
    <property type="entry name" value="NAT_SF"/>
    <property type="match status" value="1"/>
</dbReference>
<proteinExistence type="predicted"/>
<evidence type="ECO:0000259" key="1">
    <source>
        <dbReference type="PROSITE" id="PS51186"/>
    </source>
</evidence>
<reference evidence="2 3" key="1">
    <citation type="submission" date="2016-12" db="EMBL/GenBank/DDBJ databases">
        <authorList>
            <person name="Song W.-J."/>
            <person name="Kurnit D.M."/>
        </authorList>
    </citation>
    <scope>NUCLEOTIDE SEQUENCE [LARGE SCALE GENOMIC DNA]</scope>
    <source>
        <strain evidence="2 3">DSM 12503</strain>
    </source>
</reference>
<dbReference type="EMBL" id="FRFD01000004">
    <property type="protein sequence ID" value="SHO46779.1"/>
    <property type="molecule type" value="Genomic_DNA"/>
</dbReference>
<dbReference type="PROSITE" id="PS51186">
    <property type="entry name" value="GNAT"/>
    <property type="match status" value="1"/>
</dbReference>
<feature type="domain" description="N-acetyltransferase" evidence="1">
    <location>
        <begin position="4"/>
        <end position="159"/>
    </location>
</feature>
<dbReference type="InterPro" id="IPR016181">
    <property type="entry name" value="Acyl_CoA_acyltransferase"/>
</dbReference>
<keyword evidence="3" id="KW-1185">Reference proteome</keyword>
<dbReference type="InterPro" id="IPR000182">
    <property type="entry name" value="GNAT_dom"/>
</dbReference>
<dbReference type="Gene3D" id="3.40.630.30">
    <property type="match status" value="1"/>
</dbReference>
<dbReference type="GO" id="GO:0016747">
    <property type="term" value="F:acyltransferase activity, transferring groups other than amino-acyl groups"/>
    <property type="evidence" value="ECO:0007669"/>
    <property type="project" value="InterPro"/>
</dbReference>
<accession>A0A1M7Y3X6</accession>
<name>A0A1M7Y3X6_9FIRM</name>
<protein>
    <submittedName>
        <fullName evidence="2">Acetyltransferase (GNAT) family protein</fullName>
    </submittedName>
</protein>
<organism evidence="2 3">
    <name type="scientific">Anaerocolumna xylanovorans DSM 12503</name>
    <dbReference type="NCBI Taxonomy" id="1121345"/>
    <lineage>
        <taxon>Bacteria</taxon>
        <taxon>Bacillati</taxon>
        <taxon>Bacillota</taxon>
        <taxon>Clostridia</taxon>
        <taxon>Lachnospirales</taxon>
        <taxon>Lachnospiraceae</taxon>
        <taxon>Anaerocolumna</taxon>
    </lineage>
</organism>
<dbReference type="Proteomes" id="UP000184612">
    <property type="component" value="Unassembled WGS sequence"/>
</dbReference>
<dbReference type="SUPFAM" id="SSF55729">
    <property type="entry name" value="Acyl-CoA N-acyltransferases (Nat)"/>
    <property type="match status" value="1"/>
</dbReference>
<evidence type="ECO:0000313" key="3">
    <source>
        <dbReference type="Proteomes" id="UP000184612"/>
    </source>
</evidence>
<dbReference type="STRING" id="1121345.SAMN02745217_01285"/>